<evidence type="ECO:0000256" key="2">
    <source>
        <dbReference type="ARBA" id="ARBA00001935"/>
    </source>
</evidence>
<feature type="domain" description="Response regulatory" evidence="21">
    <location>
        <begin position="690"/>
        <end position="807"/>
    </location>
</feature>
<dbReference type="PROSITE" id="PS50110">
    <property type="entry name" value="RESPONSE_REGULATORY"/>
    <property type="match status" value="1"/>
</dbReference>
<dbReference type="Pfam" id="PF00072">
    <property type="entry name" value="Response_reg"/>
    <property type="match status" value="1"/>
</dbReference>
<keyword evidence="14" id="KW-1133">Transmembrane helix</keyword>
<dbReference type="SUPFAM" id="SSF55874">
    <property type="entry name" value="ATPase domain of HSP90 chaperone/DNA topoisomerase II/histidine kinase"/>
    <property type="match status" value="1"/>
</dbReference>
<evidence type="ECO:0000256" key="12">
    <source>
        <dbReference type="ARBA" id="ARBA00022824"/>
    </source>
</evidence>
<evidence type="ECO:0000256" key="13">
    <source>
        <dbReference type="ARBA" id="ARBA00022840"/>
    </source>
</evidence>
<evidence type="ECO:0000256" key="17">
    <source>
        <dbReference type="ARBA" id="ARBA00023136"/>
    </source>
</evidence>
<keyword evidence="16" id="KW-0902">Two-component regulatory system</keyword>
<dbReference type="SUPFAM" id="SSF47384">
    <property type="entry name" value="Homodimeric domain of signal transducing histidine kinase"/>
    <property type="match status" value="1"/>
</dbReference>
<dbReference type="Pfam" id="PF00512">
    <property type="entry name" value="HisKA"/>
    <property type="match status" value="1"/>
</dbReference>
<accession>A0A8T0HBZ4</accession>
<dbReference type="SMART" id="SM00448">
    <property type="entry name" value="REC"/>
    <property type="match status" value="1"/>
</dbReference>
<dbReference type="GO" id="GO:0005886">
    <property type="term" value="C:plasma membrane"/>
    <property type="evidence" value="ECO:0007669"/>
    <property type="project" value="TreeGrafter"/>
</dbReference>
<dbReference type="InterPro" id="IPR036890">
    <property type="entry name" value="HATPase_C_sf"/>
</dbReference>
<sequence>MSLLAYGQGMLAGDIGVGAGLTEPWASREPHYLWSGDGLMDGDRESESSNAQSEGGLENSLAGAHFLSLLTEGLPNDELSEPDTPRPIRRELHWDSPPQSPGAVFVNLPYSVLQIVATSAKADLVVVGVFQKNAEQLVETLLCVPRHLDCKSLIEFKTELSARVNGTVVGIDGSIVPQEFTELLGREPEAFIGRRFKLEAYEGVFFALWLDKSKVPDTTESIFTEAVQSLPMLLSTRIEARKYERLGKRFDAILKMMPQSVVFVDDEVGQVLINPAAAVLLDLPSHGEVEPSRVAGAMKRLAASSGSRTDPQKWYRAVTGVEEPQEIEEEWVLKNPRCVLHVRSFPVSSVSAHGRLWLYENVTTDRDACEDIQAANRAKSQFLAMMSHELRTPMTGVLGMLDLLHLTHLVPQQQELVKIMQESAEGLMQVINNILDFCKMEASRLSLEEIDFSLSDLFEQVVTMHEKKLAEKGLKLDIKPMAGATVTVRGDPVRLRQIIVNLVSNAIKFTDKGSIMVSWRYVPCPPPRPHVKQLAGMKRTASGSLRYNYQPLESSVAEKGIVAGKNASEDKKDKKLYLEVKVADTGVGIAKEQLESLFAAAQAGAPRRDASGTGLGLAICKGLLQLMGGRMLPVESELGKGTVVTFVLPLLPAEDTSKLLLELSAEKPSSAKPPLPPPGACTKEETKTISVLVAEDNKVNQLLIRKIFRHYGHDIELVSNGKLAVEAVQRKSYDLVLMDLQMPVLDGLSATRAIRALPLATAKVPIYALSADALAPESGPMEETGLDGYLSKPIVWEDMSEVVEKVLASKAHQRDN</sequence>
<dbReference type="SMART" id="SM00388">
    <property type="entry name" value="HisKA"/>
    <property type="match status" value="1"/>
</dbReference>
<keyword evidence="8" id="KW-0812">Transmembrane</keyword>
<dbReference type="PRINTS" id="PR00344">
    <property type="entry name" value="BCTRLSENSOR"/>
</dbReference>
<feature type="compositionally biased region" description="Basic and acidic residues" evidence="19">
    <location>
        <begin position="83"/>
        <end position="94"/>
    </location>
</feature>
<dbReference type="Proteomes" id="UP000822688">
    <property type="component" value="Chromosome 7"/>
</dbReference>
<evidence type="ECO:0000259" key="21">
    <source>
        <dbReference type="PROSITE" id="PS50110"/>
    </source>
</evidence>
<evidence type="ECO:0000256" key="6">
    <source>
        <dbReference type="ARBA" id="ARBA00022553"/>
    </source>
</evidence>
<evidence type="ECO:0000259" key="20">
    <source>
        <dbReference type="PROSITE" id="PS50109"/>
    </source>
</evidence>
<keyword evidence="15" id="KW-0186">Copper</keyword>
<dbReference type="GO" id="GO:0000155">
    <property type="term" value="F:phosphorelay sensor kinase activity"/>
    <property type="evidence" value="ECO:0007669"/>
    <property type="project" value="InterPro"/>
</dbReference>
<comment type="catalytic activity">
    <reaction evidence="1">
        <text>ATP + protein L-histidine = ADP + protein N-phospho-L-histidine.</text>
        <dbReference type="EC" id="2.7.13.3"/>
    </reaction>
</comment>
<feature type="domain" description="Histidine kinase" evidence="20">
    <location>
        <begin position="385"/>
        <end position="652"/>
    </location>
</feature>
<evidence type="ECO:0000256" key="1">
    <source>
        <dbReference type="ARBA" id="ARBA00000085"/>
    </source>
</evidence>
<dbReference type="Gene3D" id="3.40.50.2300">
    <property type="match status" value="1"/>
</dbReference>
<comment type="subcellular location">
    <subcellularLocation>
        <location evidence="3">Endoplasmic reticulum membrane</location>
        <topology evidence="3">Multi-pass membrane protein</topology>
    </subcellularLocation>
</comment>
<evidence type="ECO:0000256" key="15">
    <source>
        <dbReference type="ARBA" id="ARBA00023008"/>
    </source>
</evidence>
<keyword evidence="23" id="KW-1185">Reference proteome</keyword>
<evidence type="ECO:0000313" key="22">
    <source>
        <dbReference type="EMBL" id="KAG0567928.1"/>
    </source>
</evidence>
<dbReference type="CDD" id="cd17546">
    <property type="entry name" value="REC_hyHK_CKI1_RcsC-like"/>
    <property type="match status" value="1"/>
</dbReference>
<dbReference type="GO" id="GO:0009927">
    <property type="term" value="F:histidine phosphotransfer kinase activity"/>
    <property type="evidence" value="ECO:0007669"/>
    <property type="project" value="TreeGrafter"/>
</dbReference>
<keyword evidence="11" id="KW-0418">Kinase</keyword>
<evidence type="ECO:0000256" key="5">
    <source>
        <dbReference type="ARBA" id="ARBA00012438"/>
    </source>
</evidence>
<feature type="region of interest" description="Disordered" evidence="19">
    <location>
        <begin position="74"/>
        <end position="94"/>
    </location>
</feature>
<evidence type="ECO:0000313" key="23">
    <source>
        <dbReference type="Proteomes" id="UP000822688"/>
    </source>
</evidence>
<dbReference type="Pfam" id="PF02518">
    <property type="entry name" value="HATPase_c"/>
    <property type="match status" value="1"/>
</dbReference>
<dbReference type="InterPro" id="IPR011006">
    <property type="entry name" value="CheY-like_superfamily"/>
</dbReference>
<dbReference type="PANTHER" id="PTHR43047:SF73">
    <property type="entry name" value="HISTIDINE KINASE DOMAIN-CONTAINING PROTEIN"/>
    <property type="match status" value="1"/>
</dbReference>
<comment type="similarity">
    <text evidence="4">Belongs to the ethylene receptor family.</text>
</comment>
<reference evidence="22" key="1">
    <citation type="submission" date="2020-06" db="EMBL/GenBank/DDBJ databases">
        <title>WGS assembly of Ceratodon purpureus strain R40.</title>
        <authorList>
            <person name="Carey S.B."/>
            <person name="Jenkins J."/>
            <person name="Shu S."/>
            <person name="Lovell J.T."/>
            <person name="Sreedasyam A."/>
            <person name="Maumus F."/>
            <person name="Tiley G.P."/>
            <person name="Fernandez-Pozo N."/>
            <person name="Barry K."/>
            <person name="Chen C."/>
            <person name="Wang M."/>
            <person name="Lipzen A."/>
            <person name="Daum C."/>
            <person name="Saski C.A."/>
            <person name="Payton A.C."/>
            <person name="Mcbreen J.C."/>
            <person name="Conrad R.E."/>
            <person name="Kollar L.M."/>
            <person name="Olsson S."/>
            <person name="Huttunen S."/>
            <person name="Landis J.B."/>
            <person name="Wickett N.J."/>
            <person name="Johnson M.G."/>
            <person name="Rensing S.A."/>
            <person name="Grimwood J."/>
            <person name="Schmutz J."/>
            <person name="Mcdaniel S.F."/>
        </authorList>
    </citation>
    <scope>NUCLEOTIDE SEQUENCE</scope>
    <source>
        <strain evidence="22">R40</strain>
    </source>
</reference>
<dbReference type="Gene3D" id="1.10.287.130">
    <property type="match status" value="1"/>
</dbReference>
<gene>
    <name evidence="22" type="ORF">KC19_7G172600</name>
</gene>
<evidence type="ECO:0000256" key="16">
    <source>
        <dbReference type="ARBA" id="ARBA00023012"/>
    </source>
</evidence>
<keyword evidence="9" id="KW-0547">Nucleotide-binding</keyword>
<evidence type="ECO:0000256" key="14">
    <source>
        <dbReference type="ARBA" id="ARBA00022989"/>
    </source>
</evidence>
<dbReference type="AlphaFoldDB" id="A0A8T0HBZ4"/>
<dbReference type="InterPro" id="IPR003594">
    <property type="entry name" value="HATPase_dom"/>
</dbReference>
<evidence type="ECO:0000256" key="18">
    <source>
        <dbReference type="PROSITE-ProRule" id="PRU00169"/>
    </source>
</evidence>
<evidence type="ECO:0000256" key="10">
    <source>
        <dbReference type="ARBA" id="ARBA00022745"/>
    </source>
</evidence>
<organism evidence="22 23">
    <name type="scientific">Ceratodon purpureus</name>
    <name type="common">Fire moss</name>
    <name type="synonym">Dicranum purpureum</name>
    <dbReference type="NCBI Taxonomy" id="3225"/>
    <lineage>
        <taxon>Eukaryota</taxon>
        <taxon>Viridiplantae</taxon>
        <taxon>Streptophyta</taxon>
        <taxon>Embryophyta</taxon>
        <taxon>Bryophyta</taxon>
        <taxon>Bryophytina</taxon>
        <taxon>Bryopsida</taxon>
        <taxon>Dicranidae</taxon>
        <taxon>Pseudoditrichales</taxon>
        <taxon>Ditrichaceae</taxon>
        <taxon>Ceratodon</taxon>
    </lineage>
</organism>
<dbReference type="InterPro" id="IPR004358">
    <property type="entry name" value="Sig_transdc_His_kin-like_C"/>
</dbReference>
<dbReference type="InterPro" id="IPR005467">
    <property type="entry name" value="His_kinase_dom"/>
</dbReference>
<evidence type="ECO:0000256" key="8">
    <source>
        <dbReference type="ARBA" id="ARBA00022692"/>
    </source>
</evidence>
<dbReference type="PANTHER" id="PTHR43047">
    <property type="entry name" value="TWO-COMPONENT HISTIDINE PROTEIN KINASE"/>
    <property type="match status" value="1"/>
</dbReference>
<keyword evidence="7" id="KW-0808">Transferase</keyword>
<dbReference type="InterPro" id="IPR003661">
    <property type="entry name" value="HisK_dim/P_dom"/>
</dbReference>
<dbReference type="GO" id="GO:0009873">
    <property type="term" value="P:ethylene-activated signaling pathway"/>
    <property type="evidence" value="ECO:0007669"/>
    <property type="project" value="UniProtKB-KW"/>
</dbReference>
<evidence type="ECO:0000256" key="7">
    <source>
        <dbReference type="ARBA" id="ARBA00022679"/>
    </source>
</evidence>
<proteinExistence type="inferred from homology"/>
<dbReference type="OrthoDB" id="21225at2759"/>
<feature type="modified residue" description="4-aspartylphosphate" evidence="18">
    <location>
        <position position="739"/>
    </location>
</feature>
<keyword evidence="12" id="KW-0256">Endoplasmic reticulum</keyword>
<dbReference type="CDD" id="cd00082">
    <property type="entry name" value="HisKA"/>
    <property type="match status" value="1"/>
</dbReference>
<evidence type="ECO:0000256" key="9">
    <source>
        <dbReference type="ARBA" id="ARBA00022741"/>
    </source>
</evidence>
<dbReference type="InterPro" id="IPR001789">
    <property type="entry name" value="Sig_transdc_resp-reg_receiver"/>
</dbReference>
<dbReference type="EC" id="2.7.13.3" evidence="5"/>
<dbReference type="EMBL" id="CM026428">
    <property type="protein sequence ID" value="KAG0567928.1"/>
    <property type="molecule type" value="Genomic_DNA"/>
</dbReference>
<comment type="cofactor">
    <cofactor evidence="2">
        <name>Cu cation</name>
        <dbReference type="ChEBI" id="CHEBI:23378"/>
    </cofactor>
</comment>
<keyword evidence="17" id="KW-0472">Membrane</keyword>
<dbReference type="FunFam" id="1.10.287.130:FF:000004">
    <property type="entry name" value="Ethylene receptor 1"/>
    <property type="match status" value="1"/>
</dbReference>
<evidence type="ECO:0000256" key="19">
    <source>
        <dbReference type="SAM" id="MobiDB-lite"/>
    </source>
</evidence>
<feature type="region of interest" description="Disordered" evidence="19">
    <location>
        <begin position="36"/>
        <end position="56"/>
    </location>
</feature>
<comment type="caution">
    <text evidence="22">The sequence shown here is derived from an EMBL/GenBank/DDBJ whole genome shotgun (WGS) entry which is preliminary data.</text>
</comment>
<keyword evidence="10" id="KW-0936">Ethylene signaling pathway</keyword>
<dbReference type="InterPro" id="IPR036097">
    <property type="entry name" value="HisK_dim/P_sf"/>
</dbReference>
<dbReference type="Gene3D" id="3.30.565.10">
    <property type="entry name" value="Histidine kinase-like ATPase, C-terminal domain"/>
    <property type="match status" value="1"/>
</dbReference>
<keyword evidence="13" id="KW-0067">ATP-binding</keyword>
<dbReference type="SMART" id="SM00387">
    <property type="entry name" value="HATPase_c"/>
    <property type="match status" value="1"/>
</dbReference>
<evidence type="ECO:0000256" key="3">
    <source>
        <dbReference type="ARBA" id="ARBA00004477"/>
    </source>
</evidence>
<dbReference type="GO" id="GO:0005789">
    <property type="term" value="C:endoplasmic reticulum membrane"/>
    <property type="evidence" value="ECO:0007669"/>
    <property type="project" value="UniProtKB-SubCell"/>
</dbReference>
<evidence type="ECO:0000256" key="11">
    <source>
        <dbReference type="ARBA" id="ARBA00022777"/>
    </source>
</evidence>
<evidence type="ECO:0000256" key="4">
    <source>
        <dbReference type="ARBA" id="ARBA00009842"/>
    </source>
</evidence>
<protein>
    <recommendedName>
        <fullName evidence="5">histidine kinase</fullName>
        <ecNumber evidence="5">2.7.13.3</ecNumber>
    </recommendedName>
</protein>
<dbReference type="GO" id="GO:0005524">
    <property type="term" value="F:ATP binding"/>
    <property type="evidence" value="ECO:0007669"/>
    <property type="project" value="UniProtKB-KW"/>
</dbReference>
<dbReference type="SUPFAM" id="SSF52172">
    <property type="entry name" value="CheY-like"/>
    <property type="match status" value="1"/>
</dbReference>
<dbReference type="PROSITE" id="PS50109">
    <property type="entry name" value="HIS_KIN"/>
    <property type="match status" value="1"/>
</dbReference>
<name>A0A8T0HBZ4_CERPU</name>
<keyword evidence="6 18" id="KW-0597">Phosphoprotein</keyword>